<accession>A0A1L7WFB5</accession>
<evidence type="ECO:0000256" key="1">
    <source>
        <dbReference type="SAM" id="MobiDB-lite"/>
    </source>
</evidence>
<evidence type="ECO:0000256" key="2">
    <source>
        <dbReference type="SAM" id="SignalP"/>
    </source>
</evidence>
<feature type="signal peptide" evidence="2">
    <location>
        <begin position="1"/>
        <end position="18"/>
    </location>
</feature>
<dbReference type="AlphaFoldDB" id="A0A1L7WFB5"/>
<dbReference type="Proteomes" id="UP000184330">
    <property type="component" value="Unassembled WGS sequence"/>
</dbReference>
<sequence length="414" mass="41408">MVARSHTLLAGLALTASATQWSNTTTTAETVIYTTVCSATSIMTSGTKIITSIYTTTSTITSCKGGCPTASATPDCEKVYADCQSKPDANQATCAALYAQCAVTTSGLNKPAPSSTSSSATPSSTADCEKVREECQSKPDANQSYCASLYVQCAGTTSGLNKPAPSPTSSAPNTTATADCGKVRSDCQSKPDANQAVCAALYVKCAGTTSGLNKPPAETTQETTIYATVCPATSTYTSGTETHTPVFSTTSTITSCKGGCVKASAPAPSSTSPVDYCQDQLNKCRGTGDPNEAVCAAQFAACKGGASSGSASASSAPATKPAETYPASSVPATSPVASKPAESKPAESKTQLAESHPAQPSAKTTLATSSATTPVQQTSTPSGSTPSTPEFTGAASAVKVGYMGLAGVAALAFL</sequence>
<reference evidence="3 4" key="1">
    <citation type="submission" date="2016-03" db="EMBL/GenBank/DDBJ databases">
        <authorList>
            <person name="Ploux O."/>
        </authorList>
    </citation>
    <scope>NUCLEOTIDE SEQUENCE [LARGE SCALE GENOMIC DNA]</scope>
    <source>
        <strain evidence="3 4">UAMH 11012</strain>
    </source>
</reference>
<feature type="chain" id="PRO_5012679434" description="Cell wall glycoprotein" evidence="2">
    <location>
        <begin position="19"/>
        <end position="414"/>
    </location>
</feature>
<organism evidence="3 4">
    <name type="scientific">Phialocephala subalpina</name>
    <dbReference type="NCBI Taxonomy" id="576137"/>
    <lineage>
        <taxon>Eukaryota</taxon>
        <taxon>Fungi</taxon>
        <taxon>Dikarya</taxon>
        <taxon>Ascomycota</taxon>
        <taxon>Pezizomycotina</taxon>
        <taxon>Leotiomycetes</taxon>
        <taxon>Helotiales</taxon>
        <taxon>Mollisiaceae</taxon>
        <taxon>Phialocephala</taxon>
        <taxon>Phialocephala fortinii species complex</taxon>
    </lineage>
</organism>
<feature type="compositionally biased region" description="Low complexity" evidence="1">
    <location>
        <begin position="326"/>
        <end position="340"/>
    </location>
</feature>
<evidence type="ECO:0000313" key="4">
    <source>
        <dbReference type="Proteomes" id="UP000184330"/>
    </source>
</evidence>
<name>A0A1L7WFB5_9HELO</name>
<proteinExistence type="predicted"/>
<feature type="compositionally biased region" description="Low complexity" evidence="1">
    <location>
        <begin position="361"/>
        <end position="389"/>
    </location>
</feature>
<dbReference type="EMBL" id="FJOG01000002">
    <property type="protein sequence ID" value="CZR51470.1"/>
    <property type="molecule type" value="Genomic_DNA"/>
</dbReference>
<evidence type="ECO:0000313" key="3">
    <source>
        <dbReference type="EMBL" id="CZR51470.1"/>
    </source>
</evidence>
<protein>
    <recommendedName>
        <fullName evidence="5">Cell wall glycoprotein</fullName>
    </recommendedName>
</protein>
<evidence type="ECO:0008006" key="5">
    <source>
        <dbReference type="Google" id="ProtNLM"/>
    </source>
</evidence>
<feature type="region of interest" description="Disordered" evidence="1">
    <location>
        <begin position="310"/>
        <end position="392"/>
    </location>
</feature>
<dbReference type="OrthoDB" id="3553219at2759"/>
<keyword evidence="4" id="KW-1185">Reference proteome</keyword>
<keyword evidence="2" id="KW-0732">Signal</keyword>
<gene>
    <name evidence="3" type="ORF">PAC_01346</name>
</gene>